<name>A0ABS5NPA6_9BACI</name>
<proteinExistence type="predicted"/>
<sequence>MKKDLGFECQEEKDIYHHLLQEQITYISVKEEEERIREELKNGKGYEDE</sequence>
<evidence type="ECO:0000313" key="2">
    <source>
        <dbReference type="Proteomes" id="UP000681027"/>
    </source>
</evidence>
<dbReference type="EMBL" id="JAGYPM010000001">
    <property type="protein sequence ID" value="MBS4189635.1"/>
    <property type="molecule type" value="Genomic_DNA"/>
</dbReference>
<evidence type="ECO:0000313" key="1">
    <source>
        <dbReference type="EMBL" id="MBS4189635.1"/>
    </source>
</evidence>
<accession>A0ABS5NPA6</accession>
<organism evidence="1 2">
    <name type="scientific">Cytobacillus citreus</name>
    <dbReference type="NCBI Taxonomy" id="2833586"/>
    <lineage>
        <taxon>Bacteria</taxon>
        <taxon>Bacillati</taxon>
        <taxon>Bacillota</taxon>
        <taxon>Bacilli</taxon>
        <taxon>Bacillales</taxon>
        <taxon>Bacillaceae</taxon>
        <taxon>Cytobacillus</taxon>
    </lineage>
</organism>
<comment type="caution">
    <text evidence="1">The sequence shown here is derived from an EMBL/GenBank/DDBJ whole genome shotgun (WGS) entry which is preliminary data.</text>
</comment>
<dbReference type="RefSeq" id="WP_213101048.1">
    <property type="nucleotide sequence ID" value="NZ_JAGYPM010000001.1"/>
</dbReference>
<gene>
    <name evidence="1" type="ORF">KHA94_05340</name>
</gene>
<evidence type="ECO:0008006" key="3">
    <source>
        <dbReference type="Google" id="ProtNLM"/>
    </source>
</evidence>
<keyword evidence="2" id="KW-1185">Reference proteome</keyword>
<protein>
    <recommendedName>
        <fullName evidence="3">Fur-regulated basic protein FbpA</fullName>
    </recommendedName>
</protein>
<reference evidence="1 2" key="1">
    <citation type="submission" date="2021-05" db="EMBL/GenBank/DDBJ databases">
        <title>Novel Bacillus species.</title>
        <authorList>
            <person name="Liu G."/>
        </authorList>
    </citation>
    <scope>NUCLEOTIDE SEQUENCE [LARGE SCALE GENOMIC DNA]</scope>
    <source>
        <strain evidence="1 2">FJAT-49705</strain>
    </source>
</reference>
<dbReference type="Proteomes" id="UP000681027">
    <property type="component" value="Unassembled WGS sequence"/>
</dbReference>